<proteinExistence type="predicted"/>
<evidence type="ECO:0000313" key="3">
    <source>
        <dbReference type="EMBL" id="CAD2145023.1"/>
    </source>
</evidence>
<dbReference type="PANTHER" id="PTHR37433:SF20">
    <property type="entry name" value="ACTIVIN_RECP DOMAIN-CONTAINING PROTEIN"/>
    <property type="match status" value="1"/>
</dbReference>
<dbReference type="InterPro" id="IPR056039">
    <property type="entry name" value="DUF7622"/>
</dbReference>
<dbReference type="Pfam" id="PF24602">
    <property type="entry name" value="DUF7622"/>
    <property type="match status" value="1"/>
</dbReference>
<feature type="transmembrane region" description="Helical" evidence="1">
    <location>
        <begin position="352"/>
        <end position="371"/>
    </location>
</feature>
<comment type="caution">
    <text evidence="3">The sequence shown here is derived from an EMBL/GenBank/DDBJ whole genome shotgun (WGS) entry which is preliminary data.</text>
</comment>
<name>A0A6V7U430_MELEN</name>
<dbReference type="EMBL" id="CAJEWN010000034">
    <property type="protein sequence ID" value="CAD2145023.1"/>
    <property type="molecule type" value="Genomic_DNA"/>
</dbReference>
<evidence type="ECO:0000256" key="1">
    <source>
        <dbReference type="SAM" id="Phobius"/>
    </source>
</evidence>
<evidence type="ECO:0000313" key="4">
    <source>
        <dbReference type="Proteomes" id="UP000580250"/>
    </source>
</evidence>
<dbReference type="Gene3D" id="2.10.60.10">
    <property type="entry name" value="CD59"/>
    <property type="match status" value="1"/>
</dbReference>
<dbReference type="PANTHER" id="PTHR37433">
    <property type="entry name" value="PROTEIN CBG25136-RELATED"/>
    <property type="match status" value="1"/>
</dbReference>
<sequence length="372" mass="42673">MISKIGFSFKWKLLKLNQKMFNLFLLLIIIINARIYSLKCMDCRTLPNGQLLCNDPCKGDICAIWFYRVMSTDQIRQGCLVGPDLRGESSPPMGCLKNRVDAFLCLCNSTDFCNANNNKIISQYSTNNSFQLSPLNNIQCQSRTSASFIRQQIVKPLRNSCISDLCFFIELNITRKSLIESTVSRNCGSEAQFNFHLLLGKVWPGTGLRSNACYRIDIGEQIITGCTCNKNNCNNQIPYPINNDSHLLVKCSTSTNSDCFGHFCFIQREIWQGYGQHWTRGCLSMNESETYSKFKVGYRNILGSEQWICNTNLCNKDLQLKINKNESNNELIQSQNYTKKRRKKIINYSTKLNSKLNIFILLLTVIFVFCYC</sequence>
<reference evidence="3 4" key="1">
    <citation type="submission" date="2020-08" db="EMBL/GenBank/DDBJ databases">
        <authorList>
            <person name="Koutsovoulos G."/>
            <person name="Danchin GJ E."/>
        </authorList>
    </citation>
    <scope>NUCLEOTIDE SEQUENCE [LARGE SCALE GENOMIC DNA]</scope>
</reference>
<keyword evidence="1" id="KW-0812">Transmembrane</keyword>
<protein>
    <recommendedName>
        <fullName evidence="2">DUF7622 domain-containing protein</fullName>
    </recommendedName>
</protein>
<dbReference type="InterPro" id="IPR045860">
    <property type="entry name" value="Snake_toxin-like_sf"/>
</dbReference>
<feature type="transmembrane region" description="Helical" evidence="1">
    <location>
        <begin position="20"/>
        <end position="38"/>
    </location>
</feature>
<keyword evidence="1" id="KW-1133">Transmembrane helix</keyword>
<gene>
    <name evidence="3" type="ORF">MENT_LOCUS8130</name>
</gene>
<accession>A0A6V7U430</accession>
<dbReference type="Proteomes" id="UP000580250">
    <property type="component" value="Unassembled WGS sequence"/>
</dbReference>
<dbReference type="OrthoDB" id="5817149at2759"/>
<feature type="domain" description="DUF7622" evidence="2">
    <location>
        <begin position="252"/>
        <end position="319"/>
    </location>
</feature>
<keyword evidence="1" id="KW-0472">Membrane</keyword>
<organism evidence="3 4">
    <name type="scientific">Meloidogyne enterolobii</name>
    <name type="common">Root-knot nematode worm</name>
    <name type="synonym">Meloidogyne mayaguensis</name>
    <dbReference type="NCBI Taxonomy" id="390850"/>
    <lineage>
        <taxon>Eukaryota</taxon>
        <taxon>Metazoa</taxon>
        <taxon>Ecdysozoa</taxon>
        <taxon>Nematoda</taxon>
        <taxon>Chromadorea</taxon>
        <taxon>Rhabditida</taxon>
        <taxon>Tylenchina</taxon>
        <taxon>Tylenchomorpha</taxon>
        <taxon>Tylenchoidea</taxon>
        <taxon>Meloidogynidae</taxon>
        <taxon>Meloidogyninae</taxon>
        <taxon>Meloidogyne</taxon>
    </lineage>
</organism>
<evidence type="ECO:0000259" key="2">
    <source>
        <dbReference type="Pfam" id="PF24602"/>
    </source>
</evidence>
<dbReference type="AlphaFoldDB" id="A0A6V7U430"/>